<dbReference type="InterPro" id="IPR043502">
    <property type="entry name" value="DNA/RNA_pol_sf"/>
</dbReference>
<dbReference type="Proteomes" id="UP000198211">
    <property type="component" value="Unassembled WGS sequence"/>
</dbReference>
<dbReference type="OrthoDB" id="124182at2759"/>
<sequence length="1366" mass="150312">MVIDIPRAVMLLYKNMHLPNEDEAEFEGESSKKSSSENEMMQKVMGLMQQTQELVTQNQLMTRPPRSPRNRVSDPQLPFIAAMFEDLSITAVTENAPGVAGGNRRMGPDRYTQEGLSLAANGATGATSVQGQAPAQHWREQEEGEGSAIGTARTVVCGSSVDVSNTACQGVYPVYDVVNTACQGVHPVYDVNKLYGEAAPSVMDHLPAYSVAGMVPEDDNSGWFDKMAEKTITSGGNNGEYSAVGNRVGHDVSNSVTTTNEGFSPESVLPPVEDASLDLHIAGHGGCRVTREVSGVSKDNYNYCENENATKEVVATVAEATTMCVAGATPTYGSTMPTSTKADLSTEFTGVASYAAMSSGMIDTVLNNVSEFDTESVYEMKPPTEDISYEITTDEAGLKEGLSIGVDHEPEEYDKELEERLYPLDEVELKRRMKQNAERLKSLTLEEMSTLLNLPVDVLEARRANRDFRESQSGQNARAALNAVSNTDDRDVGGGVNMIAEEILTVYALVNEDEMMFSSNESLSTQLVDAVTQLYDDHSKLMRAKMLIQVFADYVDGDEKTDLYKYVYVVHDSDTAKRKYRPGLVEVLSVNDELDPVNHLTVKGKRVMGSVNGIEAVSAGYIDCTPAEVPIDSGAVASLIDARVALRIGRSNDPLHPCDNSLNGVTGHKINMKGTIDLPLRLGSIEIVRPFVVVSRLHVDAILGTDTLKAFRAVVDLDDSTLTLKTTNEVFQLGSPRVEEYHASKMSATSEKLLVEVCNASTEDVVIRKGTTVAVATLVPEAAFTYGDNNPSGDASSQNQVSRSTREVISAASGVENDNFTWAPQTDNTLHDELEVDFNSSKLSLEQQKLLQDLLYQFKDMLVETSVATGRTDLLEFSIDTGNTPPIKQIPYRVSKAEGDVMESELQQYLSLGYGRPSTSPWASPVLMIRKPDGDIRFCIDYRRLNAVTVKDCYPMPLTDDILDVLGNAKLFSTMDIASGYWNVLMAADSVLTWVFNENNRTGNAKLARWTMEISQLRFKGYHKAGTLMSHVDGLSRLHATTIAAIPMADLLNESNSDREDDSEEDLNFDHDGPVQVREHSLSMRDLLNDLNQDVDSPVQVMEGDTVVDGDCDIAPAPGLLEAREHESMVDTAPYNRNAEHSATDGVQVRVSEEVMEPLVSSPFDEFGLDAFRFVEEQKRTPWILALRAFLEDRALPLDGKLRVRVLQMAPHYDMKNDVLMHLFSSHSGRTKTIDKKGYRPWKNGVMQRMPVYDLSGPFSLVVVDAIGPLVTTPRDNKYILAFADYFTRWVEAFPVKRLDTITFVNLMVDEVVSSCSKRKFVTRDDKKAESLCLLLKVMLSGSTSTLGLVAAKTPTEWRFRATPIG</sequence>
<dbReference type="PANTHER" id="PTHR37984:SF5">
    <property type="entry name" value="PROTEIN NYNRIN-LIKE"/>
    <property type="match status" value="1"/>
</dbReference>
<dbReference type="CDD" id="cd00303">
    <property type="entry name" value="retropepsin_like"/>
    <property type="match status" value="1"/>
</dbReference>
<feature type="region of interest" description="Disordered" evidence="5">
    <location>
        <begin position="786"/>
        <end position="806"/>
    </location>
</feature>
<dbReference type="GO" id="GO:0016779">
    <property type="term" value="F:nucleotidyltransferase activity"/>
    <property type="evidence" value="ECO:0007669"/>
    <property type="project" value="UniProtKB-KW"/>
</dbReference>
<dbReference type="Gene3D" id="3.30.420.10">
    <property type="entry name" value="Ribonuclease H-like superfamily/Ribonuclease H"/>
    <property type="match status" value="1"/>
</dbReference>
<evidence type="ECO:0000313" key="7">
    <source>
        <dbReference type="Proteomes" id="UP000198211"/>
    </source>
</evidence>
<dbReference type="Gene3D" id="3.10.10.10">
    <property type="entry name" value="HIV Type 1 Reverse Transcriptase, subunit A, domain 1"/>
    <property type="match status" value="1"/>
</dbReference>
<dbReference type="Gene3D" id="2.40.70.10">
    <property type="entry name" value="Acid Proteases"/>
    <property type="match status" value="1"/>
</dbReference>
<feature type="compositionally biased region" description="Polar residues" evidence="5">
    <location>
        <begin position="787"/>
        <end position="803"/>
    </location>
</feature>
<evidence type="ECO:0000256" key="5">
    <source>
        <dbReference type="SAM" id="MobiDB-lite"/>
    </source>
</evidence>
<keyword evidence="4" id="KW-0378">Hydrolase</keyword>
<dbReference type="GO" id="GO:0004519">
    <property type="term" value="F:endonuclease activity"/>
    <property type="evidence" value="ECO:0007669"/>
    <property type="project" value="UniProtKB-KW"/>
</dbReference>
<comment type="caution">
    <text evidence="6">The sequence shown here is derived from an EMBL/GenBank/DDBJ whole genome shotgun (WGS) entry which is preliminary data.</text>
</comment>
<dbReference type="SUPFAM" id="SSF56672">
    <property type="entry name" value="DNA/RNA polymerases"/>
    <property type="match status" value="1"/>
</dbReference>
<keyword evidence="7" id="KW-1185">Reference proteome</keyword>
<dbReference type="CDD" id="cd01647">
    <property type="entry name" value="RT_LTR"/>
    <property type="match status" value="1"/>
</dbReference>
<evidence type="ECO:0008006" key="8">
    <source>
        <dbReference type="Google" id="ProtNLM"/>
    </source>
</evidence>
<dbReference type="InterPro" id="IPR050951">
    <property type="entry name" value="Retrovirus_Pol_polyprotein"/>
</dbReference>
<dbReference type="GO" id="GO:0003676">
    <property type="term" value="F:nucleic acid binding"/>
    <property type="evidence" value="ECO:0007669"/>
    <property type="project" value="InterPro"/>
</dbReference>
<keyword evidence="4" id="KW-0255">Endonuclease</keyword>
<keyword evidence="1" id="KW-0808">Transferase</keyword>
<dbReference type="InterPro" id="IPR021109">
    <property type="entry name" value="Peptidase_aspartic_dom_sf"/>
</dbReference>
<dbReference type="PANTHER" id="PTHR37984">
    <property type="entry name" value="PROTEIN CBG26694"/>
    <property type="match status" value="1"/>
</dbReference>
<dbReference type="EMBL" id="NBNE01000201">
    <property type="protein sequence ID" value="OWZ21655.1"/>
    <property type="molecule type" value="Genomic_DNA"/>
</dbReference>
<evidence type="ECO:0000313" key="6">
    <source>
        <dbReference type="EMBL" id="OWZ21655.1"/>
    </source>
</evidence>
<dbReference type="Gene3D" id="3.30.70.270">
    <property type="match status" value="1"/>
</dbReference>
<name>A0A225WVK1_9STRA</name>
<reference evidence="7" key="1">
    <citation type="submission" date="2017-03" db="EMBL/GenBank/DDBJ databases">
        <title>Phytopthora megakarya and P. palmivora, two closely related causual agents of cacao black pod achieved similar genome size and gene model numbers by different mechanisms.</title>
        <authorList>
            <person name="Ali S."/>
            <person name="Shao J."/>
            <person name="Larry D.J."/>
            <person name="Kronmiller B."/>
            <person name="Shen D."/>
            <person name="Strem M.D."/>
            <person name="Melnick R.L."/>
            <person name="Guiltinan M.J."/>
            <person name="Tyler B.M."/>
            <person name="Meinhardt L.W."/>
            <person name="Bailey B.A."/>
        </authorList>
    </citation>
    <scope>NUCLEOTIDE SEQUENCE [LARGE SCALE GENOMIC DNA]</scope>
    <source>
        <strain evidence="7">zdho120</strain>
    </source>
</reference>
<dbReference type="InterPro" id="IPR043128">
    <property type="entry name" value="Rev_trsase/Diguanyl_cyclase"/>
</dbReference>
<evidence type="ECO:0000256" key="2">
    <source>
        <dbReference type="ARBA" id="ARBA00022695"/>
    </source>
</evidence>
<proteinExistence type="predicted"/>
<gene>
    <name evidence="6" type="ORF">PHMEG_0003765</name>
</gene>
<accession>A0A225WVK1</accession>
<evidence type="ECO:0000256" key="3">
    <source>
        <dbReference type="ARBA" id="ARBA00022722"/>
    </source>
</evidence>
<evidence type="ECO:0000256" key="4">
    <source>
        <dbReference type="ARBA" id="ARBA00022759"/>
    </source>
</evidence>
<protein>
    <recommendedName>
        <fullName evidence="8">Reverse transcriptase domain-containing protein</fullName>
    </recommendedName>
</protein>
<evidence type="ECO:0000256" key="1">
    <source>
        <dbReference type="ARBA" id="ARBA00022679"/>
    </source>
</evidence>
<dbReference type="InterPro" id="IPR012337">
    <property type="entry name" value="RNaseH-like_sf"/>
</dbReference>
<keyword evidence="3" id="KW-0540">Nuclease</keyword>
<dbReference type="SUPFAM" id="SSF50630">
    <property type="entry name" value="Acid proteases"/>
    <property type="match status" value="1"/>
</dbReference>
<dbReference type="SUPFAM" id="SSF53098">
    <property type="entry name" value="Ribonuclease H-like"/>
    <property type="match status" value="1"/>
</dbReference>
<keyword evidence="2" id="KW-0548">Nucleotidyltransferase</keyword>
<organism evidence="6 7">
    <name type="scientific">Phytophthora megakarya</name>
    <dbReference type="NCBI Taxonomy" id="4795"/>
    <lineage>
        <taxon>Eukaryota</taxon>
        <taxon>Sar</taxon>
        <taxon>Stramenopiles</taxon>
        <taxon>Oomycota</taxon>
        <taxon>Peronosporomycetes</taxon>
        <taxon>Peronosporales</taxon>
        <taxon>Peronosporaceae</taxon>
        <taxon>Phytophthora</taxon>
    </lineage>
</organism>
<dbReference type="InterPro" id="IPR036397">
    <property type="entry name" value="RNaseH_sf"/>
</dbReference>